<evidence type="ECO:0000313" key="3">
    <source>
        <dbReference type="Proteomes" id="UP001595604"/>
    </source>
</evidence>
<accession>A0ABV7IP58</accession>
<dbReference type="InterPro" id="IPR008325">
    <property type="entry name" value="EipA-like"/>
</dbReference>
<proteinExistence type="predicted"/>
<reference evidence="3" key="1">
    <citation type="journal article" date="2019" name="Int. J. Syst. Evol. Microbiol.">
        <title>The Global Catalogue of Microorganisms (GCM) 10K type strain sequencing project: providing services to taxonomists for standard genome sequencing and annotation.</title>
        <authorList>
            <consortium name="The Broad Institute Genomics Platform"/>
            <consortium name="The Broad Institute Genome Sequencing Center for Infectious Disease"/>
            <person name="Wu L."/>
            <person name="Ma J."/>
        </authorList>
    </citation>
    <scope>NUCLEOTIDE SEQUENCE [LARGE SCALE GENOMIC DNA]</scope>
    <source>
        <strain evidence="3">KCTC 42984</strain>
    </source>
</reference>
<feature type="chain" id="PRO_5047302870" evidence="1">
    <location>
        <begin position="33"/>
        <end position="272"/>
    </location>
</feature>
<dbReference type="RefSeq" id="WP_379509148.1">
    <property type="nucleotide sequence ID" value="NZ_JBHRTQ010000006.1"/>
</dbReference>
<comment type="caution">
    <text evidence="2">The sequence shown here is derived from an EMBL/GenBank/DDBJ whole genome shotgun (WGS) entry which is preliminary data.</text>
</comment>
<gene>
    <name evidence="2" type="ORF">ACFOD9_05800</name>
</gene>
<feature type="signal peptide" evidence="1">
    <location>
        <begin position="1"/>
        <end position="32"/>
    </location>
</feature>
<dbReference type="EMBL" id="JBHRTQ010000006">
    <property type="protein sequence ID" value="MFC3173762.1"/>
    <property type="molecule type" value="Genomic_DNA"/>
</dbReference>
<organism evidence="2 3">
    <name type="scientific">Novosphingobium bradum</name>
    <dbReference type="NCBI Taxonomy" id="1737444"/>
    <lineage>
        <taxon>Bacteria</taxon>
        <taxon>Pseudomonadati</taxon>
        <taxon>Pseudomonadota</taxon>
        <taxon>Alphaproteobacteria</taxon>
        <taxon>Sphingomonadales</taxon>
        <taxon>Sphingomonadaceae</taxon>
        <taxon>Novosphingobium</taxon>
    </lineage>
</organism>
<sequence length="272" mass="28130">MNKPRPTRVGRLIAVFTGAALALTLAAQPAIAQVRAVDPDAAIDGDLVRNGPAPSINAAPVGATPVAEPEARAPVAPAPASVATPAPVVTSANPERAAAQAATNPVQAGAQGATYHEDDLIGAAEGVFGKGAHGLADIIKDLLKKQGEPNGYIVGREGGGAVVVGLRYGSGTLYHKVEGKLPVYWTGPSVGLDLGASAGNTFVLVYNLYNSEDLYHRYGAGEGQAYLVGGFHVSYLRRGDVVLIPVRMGVGLRLGLNAGYMNFTRKSRWLPF</sequence>
<dbReference type="Pfam" id="PF06577">
    <property type="entry name" value="EipA"/>
    <property type="match status" value="1"/>
</dbReference>
<name>A0ABV7IP58_9SPHN</name>
<keyword evidence="1" id="KW-0732">Signal</keyword>
<protein>
    <submittedName>
        <fullName evidence="2">DUF1134 domain-containing protein</fullName>
    </submittedName>
</protein>
<keyword evidence="3" id="KW-1185">Reference proteome</keyword>
<dbReference type="Proteomes" id="UP001595604">
    <property type="component" value="Unassembled WGS sequence"/>
</dbReference>
<evidence type="ECO:0000313" key="2">
    <source>
        <dbReference type="EMBL" id="MFC3173762.1"/>
    </source>
</evidence>
<evidence type="ECO:0000256" key="1">
    <source>
        <dbReference type="SAM" id="SignalP"/>
    </source>
</evidence>